<feature type="compositionally biased region" description="Polar residues" evidence="1">
    <location>
        <begin position="16"/>
        <end position="29"/>
    </location>
</feature>
<reference evidence="3" key="1">
    <citation type="submission" date="2016-10" db="EMBL/GenBank/DDBJ databases">
        <authorList>
            <person name="Varghese N."/>
            <person name="Submissions S."/>
        </authorList>
    </citation>
    <scope>NUCLEOTIDE SEQUENCE [LARGE SCALE GENOMIC DNA]</scope>
    <source>
        <strain evidence="3">DSM 21368</strain>
    </source>
</reference>
<feature type="region of interest" description="Disordered" evidence="1">
    <location>
        <begin position="1"/>
        <end position="29"/>
    </location>
</feature>
<dbReference type="Proteomes" id="UP000199220">
    <property type="component" value="Unassembled WGS sequence"/>
</dbReference>
<protein>
    <submittedName>
        <fullName evidence="2">Uncharacterized protein</fullName>
    </submittedName>
</protein>
<dbReference type="EMBL" id="FNTX01000001">
    <property type="protein sequence ID" value="SED92111.1"/>
    <property type="molecule type" value="Genomic_DNA"/>
</dbReference>
<evidence type="ECO:0000313" key="2">
    <source>
        <dbReference type="EMBL" id="SED92111.1"/>
    </source>
</evidence>
<sequence>MAPDNTITDEAGTRRQLGSTTTIEGVTSG</sequence>
<name>A0A1H5ELY4_9MICO</name>
<keyword evidence="3" id="KW-1185">Reference proteome</keyword>
<proteinExistence type="predicted"/>
<accession>A0A1H5ELY4</accession>
<evidence type="ECO:0000313" key="3">
    <source>
        <dbReference type="Proteomes" id="UP000199220"/>
    </source>
</evidence>
<evidence type="ECO:0000256" key="1">
    <source>
        <dbReference type="SAM" id="MobiDB-lite"/>
    </source>
</evidence>
<dbReference type="AlphaFoldDB" id="A0A1H5ELY4"/>
<gene>
    <name evidence="2" type="ORF">SAMN04488554_1065</name>
</gene>
<organism evidence="2 3">
    <name type="scientific">Ruania alba</name>
    <dbReference type="NCBI Taxonomy" id="648782"/>
    <lineage>
        <taxon>Bacteria</taxon>
        <taxon>Bacillati</taxon>
        <taxon>Actinomycetota</taxon>
        <taxon>Actinomycetes</taxon>
        <taxon>Micrococcales</taxon>
        <taxon>Ruaniaceae</taxon>
        <taxon>Ruania</taxon>
    </lineage>
</organism>